<feature type="domain" description="Aldehyde dehydrogenase" evidence="2">
    <location>
        <begin position="5"/>
        <end position="452"/>
    </location>
</feature>
<gene>
    <name evidence="3" type="ORF">V2J94_44790</name>
</gene>
<dbReference type="InterPro" id="IPR016163">
    <property type="entry name" value="Ald_DH_C"/>
</dbReference>
<evidence type="ECO:0000313" key="3">
    <source>
        <dbReference type="EMBL" id="MEE4598869.1"/>
    </source>
</evidence>
<name>A0ABU7QE30_9ACTN</name>
<dbReference type="EMBL" id="JAZBJO010000058">
    <property type="protein sequence ID" value="MEE4598869.1"/>
    <property type="molecule type" value="Genomic_DNA"/>
</dbReference>
<dbReference type="InterPro" id="IPR016161">
    <property type="entry name" value="Ald_DH/histidinol_DH"/>
</dbReference>
<proteinExistence type="predicted"/>
<dbReference type="InterPro" id="IPR015590">
    <property type="entry name" value="Aldehyde_DH_dom"/>
</dbReference>
<reference evidence="3 4" key="1">
    <citation type="submission" date="2023-11" db="EMBL/GenBank/DDBJ databases">
        <title>30 novel species of actinomycetes from the DSMZ collection.</title>
        <authorList>
            <person name="Nouioui I."/>
        </authorList>
    </citation>
    <scope>NUCLEOTIDE SEQUENCE [LARGE SCALE GENOMIC DNA]</scope>
    <source>
        <strain evidence="3 4">DSM 41524</strain>
    </source>
</reference>
<dbReference type="PANTHER" id="PTHR11699">
    <property type="entry name" value="ALDEHYDE DEHYDROGENASE-RELATED"/>
    <property type="match status" value="1"/>
</dbReference>
<dbReference type="RefSeq" id="WP_330816175.1">
    <property type="nucleotide sequence ID" value="NZ_JAZBJO010000058.1"/>
</dbReference>
<dbReference type="Gene3D" id="3.40.605.10">
    <property type="entry name" value="Aldehyde Dehydrogenase, Chain A, domain 1"/>
    <property type="match status" value="1"/>
</dbReference>
<comment type="caution">
    <text evidence="3">The sequence shown here is derived from an EMBL/GenBank/DDBJ whole genome shotgun (WGS) entry which is preliminary data.</text>
</comment>
<organism evidence="3 4">
    <name type="scientific">Streptomyces asiaticus subsp. ignotus</name>
    <dbReference type="NCBI Taxonomy" id="3098222"/>
    <lineage>
        <taxon>Bacteria</taxon>
        <taxon>Bacillati</taxon>
        <taxon>Actinomycetota</taxon>
        <taxon>Actinomycetes</taxon>
        <taxon>Kitasatosporales</taxon>
        <taxon>Streptomycetaceae</taxon>
        <taxon>Streptomyces</taxon>
        <taxon>Streptomyces violaceusniger group</taxon>
    </lineage>
</organism>
<evidence type="ECO:0000313" key="4">
    <source>
        <dbReference type="Proteomes" id="UP001354709"/>
    </source>
</evidence>
<dbReference type="InterPro" id="IPR016162">
    <property type="entry name" value="Ald_DH_N"/>
</dbReference>
<sequence>MTDIVSVNPARPLLEIARMPASSTQEVDEAARRGAEAQRDWARLPASERGRALMAFADRLSSDAESLASLICDEVGKPIGEARAEVVRSVDILRYYAGLAMLPDGETLPSSTARGWLLSRRYPVGVIGMITPWNFPLAIPTWKAAPALAYGNAVLLKPASSAIGVARRFAAAAQEILPDGILHMLTGERDVAEAIIDHASVSAVSFTGSTVVGRSVAARAGARGVAVQCEMGGQNPSVVLRDADMEQAASTIATAITGYAGQKCTATSRVIVEDPLGDAFVDLLADRLKALKVGDPALPGTEVGPLIDAVARQSVLAAVASSSGRTITGGTAVDGLEGFYVTPTLVDVSSSRDVLIEQEVFGPVAAVVRARSREEALGLANYGTYGLVASVFTSDLEAAMTFCDELQVGMVKINAPTSGADFHAPFGGSRASALGPHEQGLAAREFFTQRRTLTLA</sequence>
<dbReference type="Gene3D" id="3.40.309.10">
    <property type="entry name" value="Aldehyde Dehydrogenase, Chain A, domain 2"/>
    <property type="match status" value="1"/>
</dbReference>
<evidence type="ECO:0000256" key="1">
    <source>
        <dbReference type="ARBA" id="ARBA00023002"/>
    </source>
</evidence>
<dbReference type="Pfam" id="PF00171">
    <property type="entry name" value="Aldedh"/>
    <property type="match status" value="1"/>
</dbReference>
<dbReference type="Proteomes" id="UP001354709">
    <property type="component" value="Unassembled WGS sequence"/>
</dbReference>
<evidence type="ECO:0000259" key="2">
    <source>
        <dbReference type="Pfam" id="PF00171"/>
    </source>
</evidence>
<accession>A0ABU7QE30</accession>
<dbReference type="SUPFAM" id="SSF53720">
    <property type="entry name" value="ALDH-like"/>
    <property type="match status" value="1"/>
</dbReference>
<protein>
    <submittedName>
        <fullName evidence="3">Aldehyde dehydrogenase family protein</fullName>
    </submittedName>
</protein>
<keyword evidence="1" id="KW-0560">Oxidoreductase</keyword>
<keyword evidence="4" id="KW-1185">Reference proteome</keyword>